<name>K0R6A5_THAOC</name>
<feature type="non-terminal residue" evidence="2">
    <location>
        <position position="1"/>
    </location>
</feature>
<proteinExistence type="predicted"/>
<feature type="region of interest" description="Disordered" evidence="1">
    <location>
        <begin position="92"/>
        <end position="113"/>
    </location>
</feature>
<gene>
    <name evidence="2" type="ORF">THAOC_32306</name>
</gene>
<reference evidence="2 3" key="1">
    <citation type="journal article" date="2012" name="Genome Biol.">
        <title>Genome and low-iron response of an oceanic diatom adapted to chronic iron limitation.</title>
        <authorList>
            <person name="Lommer M."/>
            <person name="Specht M."/>
            <person name="Roy A.S."/>
            <person name="Kraemer L."/>
            <person name="Andreson R."/>
            <person name="Gutowska M.A."/>
            <person name="Wolf J."/>
            <person name="Bergner S.V."/>
            <person name="Schilhabel M.B."/>
            <person name="Klostermeier U.C."/>
            <person name="Beiko R.G."/>
            <person name="Rosenstiel P."/>
            <person name="Hippler M."/>
            <person name="Laroche J."/>
        </authorList>
    </citation>
    <scope>NUCLEOTIDE SEQUENCE [LARGE SCALE GENOMIC DNA]</scope>
    <source>
        <strain evidence="2 3">CCMP1005</strain>
    </source>
</reference>
<comment type="caution">
    <text evidence="2">The sequence shown here is derived from an EMBL/GenBank/DDBJ whole genome shotgun (WGS) entry which is preliminary data.</text>
</comment>
<evidence type="ECO:0000313" key="3">
    <source>
        <dbReference type="Proteomes" id="UP000266841"/>
    </source>
</evidence>
<evidence type="ECO:0000313" key="2">
    <source>
        <dbReference type="EMBL" id="EJK48863.1"/>
    </source>
</evidence>
<accession>K0R6A5</accession>
<dbReference type="Proteomes" id="UP000266841">
    <property type="component" value="Unassembled WGS sequence"/>
</dbReference>
<organism evidence="2 3">
    <name type="scientific">Thalassiosira oceanica</name>
    <name type="common">Marine diatom</name>
    <dbReference type="NCBI Taxonomy" id="159749"/>
    <lineage>
        <taxon>Eukaryota</taxon>
        <taxon>Sar</taxon>
        <taxon>Stramenopiles</taxon>
        <taxon>Ochrophyta</taxon>
        <taxon>Bacillariophyta</taxon>
        <taxon>Coscinodiscophyceae</taxon>
        <taxon>Thalassiosirophycidae</taxon>
        <taxon>Thalassiosirales</taxon>
        <taxon>Thalassiosiraceae</taxon>
        <taxon>Thalassiosira</taxon>
    </lineage>
</organism>
<dbReference type="AlphaFoldDB" id="K0R6A5"/>
<keyword evidence="3" id="KW-1185">Reference proteome</keyword>
<evidence type="ECO:0000256" key="1">
    <source>
        <dbReference type="SAM" id="MobiDB-lite"/>
    </source>
</evidence>
<sequence>LDYPEETVEEWVQRDDLGGRQLYGGDLTTLIEVLKSQACPDSAPEVRSLSSSTGQALLDAILSEQLPSFTEPHLILLECRLPVIASEGYSRHTQGRRRAPVVQTDGGHSISSSSLSVHKAHFCARPHTARPACRRRRGGGTLLNS</sequence>
<dbReference type="EMBL" id="AGNL01045348">
    <property type="protein sequence ID" value="EJK48863.1"/>
    <property type="molecule type" value="Genomic_DNA"/>
</dbReference>
<protein>
    <submittedName>
        <fullName evidence="2">Uncharacterized protein</fullName>
    </submittedName>
</protein>